<feature type="compositionally biased region" description="Gly residues" evidence="3">
    <location>
        <begin position="94"/>
        <end position="104"/>
    </location>
</feature>
<evidence type="ECO:0000256" key="1">
    <source>
        <dbReference type="ARBA" id="ARBA00004613"/>
    </source>
</evidence>
<evidence type="ECO:0000256" key="4">
    <source>
        <dbReference type="SAM" id="SignalP"/>
    </source>
</evidence>
<feature type="signal peptide" evidence="4">
    <location>
        <begin position="1"/>
        <end position="17"/>
    </location>
</feature>
<evidence type="ECO:0000313" key="6">
    <source>
        <dbReference type="Proteomes" id="UP000004318"/>
    </source>
</evidence>
<dbReference type="InterPro" id="IPR018511">
    <property type="entry name" value="Hemolysin-typ_Ca-bd_CS"/>
</dbReference>
<feature type="region of interest" description="Disordered" evidence="3">
    <location>
        <begin position="1017"/>
        <end position="1065"/>
    </location>
</feature>
<feature type="compositionally biased region" description="Gly residues" evidence="3">
    <location>
        <begin position="304"/>
        <end position="316"/>
    </location>
</feature>
<organism evidence="5 6">
    <name type="scientific">Pseudooceanicola batsensis (strain ATCC BAA-863 / DSM 15984 / KCTC 12145 / HTCC2597)</name>
    <name type="common">Oceanicola batsensis</name>
    <dbReference type="NCBI Taxonomy" id="252305"/>
    <lineage>
        <taxon>Bacteria</taxon>
        <taxon>Pseudomonadati</taxon>
        <taxon>Pseudomonadota</taxon>
        <taxon>Alphaproteobacteria</taxon>
        <taxon>Rhodobacterales</taxon>
        <taxon>Paracoccaceae</taxon>
        <taxon>Pseudooceanicola</taxon>
    </lineage>
</organism>
<dbReference type="SUPFAM" id="SSF51120">
    <property type="entry name" value="beta-Roll"/>
    <property type="match status" value="5"/>
</dbReference>
<dbReference type="OrthoDB" id="5242885at2"/>
<reference evidence="5 6" key="1">
    <citation type="journal article" date="2010" name="J. Bacteriol.">
        <title>Genome sequences of Oceanicola granulosus HTCC2516(T) and Oceanicola batsensis HTCC2597(TDelta).</title>
        <authorList>
            <person name="Thrash J.C."/>
            <person name="Cho J.C."/>
            <person name="Vergin K.L."/>
            <person name="Giovannoni S.J."/>
        </authorList>
    </citation>
    <scope>NUCLEOTIDE SEQUENCE [LARGE SCALE GENOMIC DNA]</scope>
    <source>
        <strain evidence="6">ATCC BAA-863 / DSM 15984 / KCTC 12145 / HTCC2597</strain>
    </source>
</reference>
<dbReference type="InterPro" id="IPR050557">
    <property type="entry name" value="RTX_toxin/Mannuronan_C5-epim"/>
</dbReference>
<evidence type="ECO:0000313" key="5">
    <source>
        <dbReference type="EMBL" id="EAQ03493.1"/>
    </source>
</evidence>
<dbReference type="Proteomes" id="UP000004318">
    <property type="component" value="Unassembled WGS sequence"/>
</dbReference>
<feature type="region of interest" description="Disordered" evidence="3">
    <location>
        <begin position="304"/>
        <end position="334"/>
    </location>
</feature>
<dbReference type="RefSeq" id="WP_009804793.1">
    <property type="nucleotide sequence ID" value="NZ_CH724131.1"/>
</dbReference>
<evidence type="ECO:0000256" key="2">
    <source>
        <dbReference type="ARBA" id="ARBA00022525"/>
    </source>
</evidence>
<name>A3TXD3_PSEBH</name>
<dbReference type="PANTHER" id="PTHR38340">
    <property type="entry name" value="S-LAYER PROTEIN"/>
    <property type="match status" value="1"/>
</dbReference>
<dbReference type="GO" id="GO:0005509">
    <property type="term" value="F:calcium ion binding"/>
    <property type="evidence" value="ECO:0007669"/>
    <property type="project" value="InterPro"/>
</dbReference>
<dbReference type="GO" id="GO:0005576">
    <property type="term" value="C:extracellular region"/>
    <property type="evidence" value="ECO:0007669"/>
    <property type="project" value="UniProtKB-SubCell"/>
</dbReference>
<dbReference type="STRING" id="252305.OB2597_02697"/>
<sequence length="1210" mass="126088">MLLFLLFPALLGLIAIGFDDTPPDSGSEDPDQPGGSGDDLLTEPDRHGATPGDDAIGGTSGADEIDALSGDDTIAGLRGADRVDGGAGRDALDGGSGDDLLSGGGEADRLFGGVGDDTMDGGSGDDLFDDIAGADSFSGGTGHDVIFAIEPEQGAPDEIEGGSGDDRFWGDDGDTMTGGDGADRFMVATGRPGAEPVVIRDLDFSRPEHGGQPDQVIFTDAEGAIYPRSAFYDGTLNAGIGDLPDGSGAVVVFGSQEVAIIEGHTAEELFHQTIWIGNLQVHEPNLIQPGDARNGTAEDDHLVGGSGDDTLGGNGGEDWLNGRDGDDLIDGRDPAGTAGGDVLLGGAGWDTIRADDGDFVAGFEGRDSYELVYGRADAAAITIFGYEVLSEGGLPEPVTLIDETGAPLSAAETRAGLTLEAQAEGDGTDLLFDGQRIAHLSGVAPAELAEMSAWLTNLAGPVPPPAPPPEDGAEEGDDVDPGDTGIVTPGLDKSATLISATATGAVATTGHFGGNAVFTVNTTDGQPTGNFTSATDALGIEHLRFPAGQGDPQAGLEDGEDWLDVTLMVPDDSGQPDLRPELKRMLDWAGDNDAQVTLVVTTRLMSVDDYADVVADRLTPFAEKVMRDYGEVVEAFEIGNEYWATMNETTYGQKADLAAIGLRNGMLAAGLSEAQQADILVQMATPTGASDFVGSKDSRGYIARLEDANAAIIDELGTETRAAIDGVVEHYYYNKTELAYTDADSEQNYIDRDYAVWDAAFSGDLDLHITEWNVRTTDYDEVGIRSASTIQEQFENMLEDGVDRAHVWPVQHNTDSDLVGSPRETAVLDEAGRVTNSVRGAMFDLMSESLPGLELMATEFEGDDGSFEINAYRSDDRTVVYVSSRSLEVLDLDVDLTGLVGTGATGTGVQIGIDQSAQSSDGFHWRHDTGHTPSSSVEIDGRAYYYDEHDVRASLTDHAFDGPEVALRLKPFEVIEITFTAAADPGVGPDDPAVSGEVINGTGNVDDLSGTPGDDTIGGFGRDDTLHGGDGDDLINGHGGDDSLVGGRGNDDMRGSPGNDTLRGWGGDDTLRGFNDDDLLTGQHGDDVLVGNRGNDLLLGNEGNDSLNGGIGHDTLIGGEGADTVTGWAWGDVFGFDEGDIAPGDTITDFTPGQDVIQLALPGISGLSDMTFQPRPGGLEIGLGRHGTLFLEGDLTVAAIAQSGNFDFAP</sequence>
<keyword evidence="6" id="KW-1185">Reference proteome</keyword>
<dbReference type="PRINTS" id="PR00313">
    <property type="entry name" value="CABNDNGRPT"/>
</dbReference>
<accession>A3TXD3</accession>
<feature type="chain" id="PRO_5002659997" evidence="4">
    <location>
        <begin position="18"/>
        <end position="1210"/>
    </location>
</feature>
<feature type="compositionally biased region" description="Pro residues" evidence="3">
    <location>
        <begin position="461"/>
        <end position="470"/>
    </location>
</feature>
<dbReference type="PROSITE" id="PS00330">
    <property type="entry name" value="HEMOLYSIN_CALCIUM"/>
    <property type="match status" value="4"/>
</dbReference>
<feature type="region of interest" description="Disordered" evidence="3">
    <location>
        <begin position="459"/>
        <end position="490"/>
    </location>
</feature>
<keyword evidence="4" id="KW-0732">Signal</keyword>
<dbReference type="HOGENOM" id="CLU_269792_0_0_5"/>
<dbReference type="InterPro" id="IPR017853">
    <property type="entry name" value="GH"/>
</dbReference>
<dbReference type="Gene3D" id="3.20.20.80">
    <property type="entry name" value="Glycosidases"/>
    <property type="match status" value="1"/>
</dbReference>
<evidence type="ECO:0000256" key="3">
    <source>
        <dbReference type="SAM" id="MobiDB-lite"/>
    </source>
</evidence>
<feature type="compositionally biased region" description="Basic and acidic residues" evidence="3">
    <location>
        <begin position="320"/>
        <end position="333"/>
    </location>
</feature>
<comment type="caution">
    <text evidence="5">The sequence shown here is derived from an EMBL/GenBank/DDBJ whole genome shotgun (WGS) entry which is preliminary data.</text>
</comment>
<dbReference type="Pfam" id="PF00353">
    <property type="entry name" value="HemolysinCabind"/>
    <property type="match status" value="9"/>
</dbReference>
<feature type="compositionally biased region" description="Acidic residues" evidence="3">
    <location>
        <begin position="471"/>
        <end position="481"/>
    </location>
</feature>
<comment type="subcellular location">
    <subcellularLocation>
        <location evidence="1">Secreted</location>
    </subcellularLocation>
</comment>
<feature type="region of interest" description="Disordered" evidence="3">
    <location>
        <begin position="20"/>
        <end position="104"/>
    </location>
</feature>
<proteinExistence type="predicted"/>
<dbReference type="eggNOG" id="COG2931">
    <property type="taxonomic scope" value="Bacteria"/>
</dbReference>
<feature type="compositionally biased region" description="Basic and acidic residues" evidence="3">
    <location>
        <begin position="1021"/>
        <end position="1030"/>
    </location>
</feature>
<dbReference type="InterPro" id="IPR001343">
    <property type="entry name" value="Hemolysn_Ca-bd"/>
</dbReference>
<dbReference type="PANTHER" id="PTHR38340:SF1">
    <property type="entry name" value="S-LAYER PROTEIN"/>
    <property type="match status" value="1"/>
</dbReference>
<dbReference type="Gene3D" id="2.150.10.10">
    <property type="entry name" value="Serralysin-like metalloprotease, C-terminal"/>
    <property type="match status" value="6"/>
</dbReference>
<protein>
    <submittedName>
        <fullName evidence="5">Type I secretion target repeat protein</fullName>
    </submittedName>
</protein>
<dbReference type="AlphaFoldDB" id="A3TXD3"/>
<keyword evidence="2" id="KW-0964">Secreted</keyword>
<dbReference type="EMBL" id="AAMO01000004">
    <property type="protein sequence ID" value="EAQ03493.1"/>
    <property type="molecule type" value="Genomic_DNA"/>
</dbReference>
<gene>
    <name evidence="5" type="ORF">OB2597_02697</name>
</gene>
<dbReference type="SUPFAM" id="SSF51445">
    <property type="entry name" value="(Trans)glycosidases"/>
    <property type="match status" value="1"/>
</dbReference>
<dbReference type="InterPro" id="IPR011049">
    <property type="entry name" value="Serralysin-like_metalloprot_C"/>
</dbReference>